<comment type="caution">
    <text evidence="1">The sequence shown here is derived from an EMBL/GenBank/DDBJ whole genome shotgun (WGS) entry which is preliminary data.</text>
</comment>
<organism evidence="1 2">
    <name type="scientific">Paenibacillus oenotherae</name>
    <dbReference type="NCBI Taxonomy" id="1435645"/>
    <lineage>
        <taxon>Bacteria</taxon>
        <taxon>Bacillati</taxon>
        <taxon>Bacillota</taxon>
        <taxon>Bacilli</taxon>
        <taxon>Bacillales</taxon>
        <taxon>Paenibacillaceae</taxon>
        <taxon>Paenibacillus</taxon>
    </lineage>
</organism>
<dbReference type="RefSeq" id="WP_219870389.1">
    <property type="nucleotide sequence ID" value="NZ_JAHZIJ010000001.1"/>
</dbReference>
<sequence length="258" mass="29026">MLKTELLLQRLNAIGDVLEQKGDALMLLGLGSVGIELGRLDEYSDLDFFVIVKPGAKNRFIDQLDWLEDTYPLAYAFKNSDVGCKILFEDGIYGEYAIFDEADMDAAGYSEGRIVWKAPGYNNDSIAKPKIGYPKLKGASLAFPLNEALTNLYVGLGRYARGEKLTATKFVQGYAVDSIISVVHLLEPEVDYYPDPFGNDRRVEKRFPRLAERLGQMVQGYDKVPQSAIYILDYLEEIFPVNERMSAEIRKLANSLIK</sequence>
<dbReference type="Proteomes" id="UP000812277">
    <property type="component" value="Unassembled WGS sequence"/>
</dbReference>
<keyword evidence="2" id="KW-1185">Reference proteome</keyword>
<gene>
    <name evidence="1" type="ORF">K0T92_00085</name>
</gene>
<proteinExistence type="predicted"/>
<evidence type="ECO:0000313" key="1">
    <source>
        <dbReference type="EMBL" id="MBW7473133.1"/>
    </source>
</evidence>
<accession>A0ABS7CZX7</accession>
<name>A0ABS7CZX7_9BACL</name>
<protein>
    <recommendedName>
        <fullName evidence="3">Nucleotidyltransferase</fullName>
    </recommendedName>
</protein>
<evidence type="ECO:0008006" key="3">
    <source>
        <dbReference type="Google" id="ProtNLM"/>
    </source>
</evidence>
<dbReference type="EMBL" id="JAHZIJ010000001">
    <property type="protein sequence ID" value="MBW7473133.1"/>
    <property type="molecule type" value="Genomic_DNA"/>
</dbReference>
<dbReference type="InterPro" id="IPR043519">
    <property type="entry name" value="NT_sf"/>
</dbReference>
<dbReference type="Gene3D" id="3.30.460.10">
    <property type="entry name" value="Beta Polymerase, domain 2"/>
    <property type="match status" value="1"/>
</dbReference>
<evidence type="ECO:0000313" key="2">
    <source>
        <dbReference type="Proteomes" id="UP000812277"/>
    </source>
</evidence>
<reference evidence="1 2" key="1">
    <citation type="submission" date="2021-07" db="EMBL/GenBank/DDBJ databases">
        <title>Paenibacillus radiodurans sp. nov., isolated from the southeastern edge of Tengger Desert.</title>
        <authorList>
            <person name="Zhang G."/>
        </authorList>
    </citation>
    <scope>NUCLEOTIDE SEQUENCE [LARGE SCALE GENOMIC DNA]</scope>
    <source>
        <strain evidence="1 2">DT7-4</strain>
    </source>
</reference>